<evidence type="ECO:0000313" key="13">
    <source>
        <dbReference type="Proteomes" id="UP001203423"/>
    </source>
</evidence>
<keyword evidence="5" id="KW-0598">Phosphotransferase system</keyword>
<dbReference type="Proteomes" id="UP001203423">
    <property type="component" value="Unassembled WGS sequence"/>
</dbReference>
<dbReference type="InterPro" id="IPR050890">
    <property type="entry name" value="PTS_EIIA_component"/>
</dbReference>
<keyword evidence="13" id="KW-1185">Reference proteome</keyword>
<evidence type="ECO:0000256" key="2">
    <source>
        <dbReference type="ARBA" id="ARBA00022448"/>
    </source>
</evidence>
<evidence type="ECO:0000259" key="11">
    <source>
        <dbReference type="PROSITE" id="PS51093"/>
    </source>
</evidence>
<dbReference type="NCBIfam" id="NF006962">
    <property type="entry name" value="PRK09439.1"/>
    <property type="match status" value="1"/>
</dbReference>
<dbReference type="SUPFAM" id="SSF51261">
    <property type="entry name" value="Duplicated hybrid motif"/>
    <property type="match status" value="1"/>
</dbReference>
<dbReference type="PROSITE" id="PS00371">
    <property type="entry name" value="PTS_EIIA_TYPE_1_HIS"/>
    <property type="match status" value="1"/>
</dbReference>
<dbReference type="RefSeq" id="WP_248940791.1">
    <property type="nucleotide sequence ID" value="NZ_JAKIKS010000050.1"/>
</dbReference>
<comment type="subcellular location">
    <subcellularLocation>
        <location evidence="1">Cytoplasm</location>
    </subcellularLocation>
</comment>
<evidence type="ECO:0000256" key="8">
    <source>
        <dbReference type="ARBA" id="ARBA00042296"/>
    </source>
</evidence>
<comment type="caution">
    <text evidence="12">The sequence shown here is derived from an EMBL/GenBank/DDBJ whole genome shotgun (WGS) entry which is preliminary data.</text>
</comment>
<dbReference type="PANTHER" id="PTHR45008">
    <property type="entry name" value="PTS SYSTEM GLUCOSE-SPECIFIC EIIA COMPONENT"/>
    <property type="match status" value="1"/>
</dbReference>
<evidence type="ECO:0000256" key="10">
    <source>
        <dbReference type="ARBA" id="ARBA00042873"/>
    </source>
</evidence>
<evidence type="ECO:0000256" key="5">
    <source>
        <dbReference type="ARBA" id="ARBA00022683"/>
    </source>
</evidence>
<evidence type="ECO:0000256" key="9">
    <source>
        <dbReference type="ARBA" id="ARBA00042526"/>
    </source>
</evidence>
<proteinExistence type="predicted"/>
<feature type="domain" description="PTS EIIA type-1" evidence="11">
    <location>
        <begin position="39"/>
        <end position="143"/>
    </location>
</feature>
<keyword evidence="6" id="KW-0418">Kinase</keyword>
<keyword evidence="3 12" id="KW-0762">Sugar transport</keyword>
<evidence type="ECO:0000256" key="6">
    <source>
        <dbReference type="ARBA" id="ARBA00022777"/>
    </source>
</evidence>
<evidence type="ECO:0000256" key="3">
    <source>
        <dbReference type="ARBA" id="ARBA00022597"/>
    </source>
</evidence>
<dbReference type="Gene3D" id="2.70.70.10">
    <property type="entry name" value="Glucose Permease (Domain IIA)"/>
    <property type="match status" value="1"/>
</dbReference>
<name>A0ABT0LCP7_9GAMM</name>
<dbReference type="GO" id="GO:0016740">
    <property type="term" value="F:transferase activity"/>
    <property type="evidence" value="ECO:0007669"/>
    <property type="project" value="UniProtKB-KW"/>
</dbReference>
<evidence type="ECO:0000256" key="7">
    <source>
        <dbReference type="ARBA" id="ARBA00039163"/>
    </source>
</evidence>
<dbReference type="NCBIfam" id="TIGR00830">
    <property type="entry name" value="PTBA"/>
    <property type="match status" value="1"/>
</dbReference>
<keyword evidence="4 12" id="KW-0808">Transferase</keyword>
<protein>
    <recommendedName>
        <fullName evidence="7">PTS system glucose-specific EIIA component</fullName>
    </recommendedName>
    <alternativeName>
        <fullName evidence="10">EIIA-Glc</fullName>
    </alternativeName>
    <alternativeName>
        <fullName evidence="9">EIII-Glc</fullName>
    </alternativeName>
    <alternativeName>
        <fullName evidence="8">Glucose-specific phosphotransferase enzyme IIA component</fullName>
    </alternativeName>
</protein>
<gene>
    <name evidence="12" type="primary">crr</name>
    <name evidence="12" type="ORF">L2764_13565</name>
</gene>
<keyword evidence="2" id="KW-0813">Transport</keyword>
<evidence type="ECO:0000256" key="1">
    <source>
        <dbReference type="ARBA" id="ARBA00004496"/>
    </source>
</evidence>
<reference evidence="12 13" key="1">
    <citation type="submission" date="2022-01" db="EMBL/GenBank/DDBJ databases">
        <title>Whole genome-based taxonomy of the Shewanellaceae.</title>
        <authorList>
            <person name="Martin-Rodriguez A.J."/>
        </authorList>
    </citation>
    <scope>NUCLEOTIDE SEQUENCE [LARGE SCALE GENOMIC DNA]</scope>
    <source>
        <strain evidence="12 13">DSM 17177</strain>
    </source>
</reference>
<dbReference type="PANTHER" id="PTHR45008:SF1">
    <property type="entry name" value="PTS SYSTEM GLUCOSE-SPECIFIC EIIA COMPONENT"/>
    <property type="match status" value="1"/>
</dbReference>
<dbReference type="PROSITE" id="PS51093">
    <property type="entry name" value="PTS_EIIA_TYPE_1"/>
    <property type="match status" value="1"/>
</dbReference>
<sequence length="169" mass="18327">MGFLSRIKRLVSGQTTRIGNVDIYAPLSGKIVAIEAVPDPVFSEKIVGDGLAIEPRGDKILAPIDGRIGKIFETNHAFSIESPQGLEIFVHFGIGTVELRGVGFTRLAEEGQEVKSGDPILSFDLAYLKQHVDSILTPVLLANMEDIQGLEKRHGYVEAGKDVIFSAIL</sequence>
<evidence type="ECO:0000256" key="4">
    <source>
        <dbReference type="ARBA" id="ARBA00022679"/>
    </source>
</evidence>
<dbReference type="InterPro" id="IPR011055">
    <property type="entry name" value="Dup_hybrid_motif"/>
</dbReference>
<dbReference type="Pfam" id="PF00358">
    <property type="entry name" value="PTS_EIIA_1"/>
    <property type="match status" value="1"/>
</dbReference>
<evidence type="ECO:0000313" key="12">
    <source>
        <dbReference type="EMBL" id="MCL1125478.1"/>
    </source>
</evidence>
<accession>A0ABT0LCP7</accession>
<organism evidence="12 13">
    <name type="scientific">Shewanella surugensis</name>
    <dbReference type="NCBI Taxonomy" id="212020"/>
    <lineage>
        <taxon>Bacteria</taxon>
        <taxon>Pseudomonadati</taxon>
        <taxon>Pseudomonadota</taxon>
        <taxon>Gammaproteobacteria</taxon>
        <taxon>Alteromonadales</taxon>
        <taxon>Shewanellaceae</taxon>
        <taxon>Shewanella</taxon>
    </lineage>
</organism>
<dbReference type="EMBL" id="JAKIKS010000050">
    <property type="protein sequence ID" value="MCL1125478.1"/>
    <property type="molecule type" value="Genomic_DNA"/>
</dbReference>
<dbReference type="InterPro" id="IPR001127">
    <property type="entry name" value="PTS_EIIA_1_perm"/>
</dbReference>